<organism evidence="2 3">
    <name type="scientific">Candidatus Segetimicrobium genomatis</name>
    <dbReference type="NCBI Taxonomy" id="2569760"/>
    <lineage>
        <taxon>Bacteria</taxon>
        <taxon>Bacillati</taxon>
        <taxon>Candidatus Sysuimicrobiota</taxon>
        <taxon>Candidatus Sysuimicrobiia</taxon>
        <taxon>Candidatus Sysuimicrobiales</taxon>
        <taxon>Candidatus Segetimicrobiaceae</taxon>
        <taxon>Candidatus Segetimicrobium</taxon>
    </lineage>
</organism>
<dbReference type="InterPro" id="IPR015797">
    <property type="entry name" value="NUDIX_hydrolase-like_dom_sf"/>
</dbReference>
<keyword evidence="2" id="KW-0378">Hydrolase</keyword>
<sequence length="174" mass="19072">MDSHARGSKITCCEYGSKPRAGVEEDPSFKQIIPYLLVRHRGRLFLVQRSTEGGETRLHGKYSIGVGGHINRGDVEGAQDVIAAGLKRELEEELLIRGTWQARPVGVLNDDSNPVGQVHFGLVHVVEVDSPDISVRESDTLAGRLAALQDVRAVRGHMETWSRLILDAADPTTL</sequence>
<dbReference type="GO" id="GO:0016787">
    <property type="term" value="F:hydrolase activity"/>
    <property type="evidence" value="ECO:0007669"/>
    <property type="project" value="UniProtKB-KW"/>
</dbReference>
<dbReference type="PROSITE" id="PS51462">
    <property type="entry name" value="NUDIX"/>
    <property type="match status" value="1"/>
</dbReference>
<accession>A0A537L1B7</accession>
<evidence type="ECO:0000313" key="2">
    <source>
        <dbReference type="EMBL" id="TMJ01793.1"/>
    </source>
</evidence>
<feature type="domain" description="Nudix hydrolase" evidence="1">
    <location>
        <begin position="27"/>
        <end position="169"/>
    </location>
</feature>
<dbReference type="AlphaFoldDB" id="A0A537L1B7"/>
<gene>
    <name evidence="2" type="ORF">E6H01_07605</name>
</gene>
<dbReference type="SUPFAM" id="SSF55811">
    <property type="entry name" value="Nudix"/>
    <property type="match status" value="1"/>
</dbReference>
<dbReference type="Proteomes" id="UP000319353">
    <property type="component" value="Unassembled WGS sequence"/>
</dbReference>
<comment type="caution">
    <text evidence="2">The sequence shown here is derived from an EMBL/GenBank/DDBJ whole genome shotgun (WGS) entry which is preliminary data.</text>
</comment>
<evidence type="ECO:0000259" key="1">
    <source>
        <dbReference type="PROSITE" id="PS51462"/>
    </source>
</evidence>
<protein>
    <submittedName>
        <fullName evidence="2">NUDIX hydrolase</fullName>
    </submittedName>
</protein>
<proteinExistence type="predicted"/>
<dbReference type="EMBL" id="VBAL01000092">
    <property type="protein sequence ID" value="TMJ01793.1"/>
    <property type="molecule type" value="Genomic_DNA"/>
</dbReference>
<evidence type="ECO:0000313" key="3">
    <source>
        <dbReference type="Proteomes" id="UP000319353"/>
    </source>
</evidence>
<name>A0A537L1B7_9BACT</name>
<dbReference type="Gene3D" id="3.90.79.10">
    <property type="entry name" value="Nucleoside Triphosphate Pyrophosphohydrolase"/>
    <property type="match status" value="1"/>
</dbReference>
<reference evidence="2 3" key="1">
    <citation type="journal article" date="2019" name="Nat. Microbiol.">
        <title>Mediterranean grassland soil C-N compound turnover is dependent on rainfall and depth, and is mediated by genomically divergent microorganisms.</title>
        <authorList>
            <person name="Diamond S."/>
            <person name="Andeer P.F."/>
            <person name="Li Z."/>
            <person name="Crits-Christoph A."/>
            <person name="Burstein D."/>
            <person name="Anantharaman K."/>
            <person name="Lane K.R."/>
            <person name="Thomas B.C."/>
            <person name="Pan C."/>
            <person name="Northen T.R."/>
            <person name="Banfield J.F."/>
        </authorList>
    </citation>
    <scope>NUCLEOTIDE SEQUENCE [LARGE SCALE GENOMIC DNA]</scope>
    <source>
        <strain evidence="2">NP_4</strain>
    </source>
</reference>
<dbReference type="InterPro" id="IPR000086">
    <property type="entry name" value="NUDIX_hydrolase_dom"/>
</dbReference>